<keyword evidence="2" id="KW-0902">Two-component regulatory system</keyword>
<dbReference type="PRINTS" id="PR00038">
    <property type="entry name" value="HTHLUXR"/>
</dbReference>
<dbReference type="InterPro" id="IPR000792">
    <property type="entry name" value="Tscrpt_reg_LuxR_C"/>
</dbReference>
<dbReference type="RefSeq" id="WP_083731959.1">
    <property type="nucleotide sequence ID" value="NZ_CP017641.1"/>
</dbReference>
<keyword evidence="3" id="KW-0805">Transcription regulation</keyword>
<feature type="region of interest" description="Disordered" evidence="7">
    <location>
        <begin position="1"/>
        <end position="26"/>
    </location>
</feature>
<feature type="domain" description="Response regulatory" evidence="9">
    <location>
        <begin position="32"/>
        <end position="146"/>
    </location>
</feature>
<dbReference type="GO" id="GO:0000160">
    <property type="term" value="P:phosphorelay signal transduction system"/>
    <property type="evidence" value="ECO:0007669"/>
    <property type="project" value="UniProtKB-KW"/>
</dbReference>
<keyword evidence="11" id="KW-1185">Reference proteome</keyword>
<evidence type="ECO:0000313" key="11">
    <source>
        <dbReference type="Proteomes" id="UP000187735"/>
    </source>
</evidence>
<dbReference type="Proteomes" id="UP000187735">
    <property type="component" value="Chromosome"/>
</dbReference>
<dbReference type="PANTHER" id="PTHR44688:SF16">
    <property type="entry name" value="DNA-BINDING TRANSCRIPTIONAL ACTIVATOR DEVR_DOSR"/>
    <property type="match status" value="1"/>
</dbReference>
<dbReference type="SUPFAM" id="SSF46894">
    <property type="entry name" value="C-terminal effector domain of the bipartite response regulators"/>
    <property type="match status" value="1"/>
</dbReference>
<dbReference type="Pfam" id="PF00196">
    <property type="entry name" value="GerE"/>
    <property type="match status" value="1"/>
</dbReference>
<evidence type="ECO:0000256" key="7">
    <source>
        <dbReference type="SAM" id="MobiDB-lite"/>
    </source>
</evidence>
<dbReference type="PROSITE" id="PS50043">
    <property type="entry name" value="HTH_LUXR_2"/>
    <property type="match status" value="1"/>
</dbReference>
<dbReference type="OrthoDB" id="271936at2"/>
<dbReference type="InterPro" id="IPR011006">
    <property type="entry name" value="CheY-like_superfamily"/>
</dbReference>
<dbReference type="AlphaFoldDB" id="A0A1P8WER3"/>
<feature type="domain" description="HTH luxR-type" evidence="8">
    <location>
        <begin position="163"/>
        <end position="228"/>
    </location>
</feature>
<dbReference type="STRING" id="1891926.Fuma_02165"/>
<dbReference type="Gene3D" id="3.40.50.2300">
    <property type="match status" value="1"/>
</dbReference>
<evidence type="ECO:0000313" key="10">
    <source>
        <dbReference type="EMBL" id="APZ92554.1"/>
    </source>
</evidence>
<evidence type="ECO:0000256" key="1">
    <source>
        <dbReference type="ARBA" id="ARBA00022553"/>
    </source>
</evidence>
<evidence type="ECO:0000259" key="8">
    <source>
        <dbReference type="PROSITE" id="PS50043"/>
    </source>
</evidence>
<protein>
    <submittedName>
        <fullName evidence="10">Transcriptional regulatory protein FixJ</fullName>
    </submittedName>
</protein>
<evidence type="ECO:0000256" key="4">
    <source>
        <dbReference type="ARBA" id="ARBA00023125"/>
    </source>
</evidence>
<feature type="compositionally biased region" description="Basic residues" evidence="7">
    <location>
        <begin position="1"/>
        <end position="15"/>
    </location>
</feature>
<dbReference type="PROSITE" id="PS50110">
    <property type="entry name" value="RESPONSE_REGULATORY"/>
    <property type="match status" value="1"/>
</dbReference>
<name>A0A1P8WER3_9PLAN</name>
<evidence type="ECO:0000256" key="5">
    <source>
        <dbReference type="ARBA" id="ARBA00023163"/>
    </source>
</evidence>
<feature type="modified residue" description="4-aspartylphosphate" evidence="6">
    <location>
        <position position="81"/>
    </location>
</feature>
<dbReference type="Gene3D" id="1.10.10.10">
    <property type="entry name" value="Winged helix-like DNA-binding domain superfamily/Winged helix DNA-binding domain"/>
    <property type="match status" value="1"/>
</dbReference>
<dbReference type="InterPro" id="IPR001789">
    <property type="entry name" value="Sig_transdc_resp-reg_receiver"/>
</dbReference>
<keyword evidence="5" id="KW-0804">Transcription</keyword>
<dbReference type="InterPro" id="IPR036388">
    <property type="entry name" value="WH-like_DNA-bd_sf"/>
</dbReference>
<dbReference type="GO" id="GO:0003677">
    <property type="term" value="F:DNA binding"/>
    <property type="evidence" value="ECO:0007669"/>
    <property type="project" value="UniProtKB-KW"/>
</dbReference>
<dbReference type="KEGG" id="fmr:Fuma_02165"/>
<dbReference type="PROSITE" id="PS00622">
    <property type="entry name" value="HTH_LUXR_1"/>
    <property type="match status" value="1"/>
</dbReference>
<evidence type="ECO:0000259" key="9">
    <source>
        <dbReference type="PROSITE" id="PS50110"/>
    </source>
</evidence>
<dbReference type="FunFam" id="3.40.50.2300:FF:000018">
    <property type="entry name" value="DNA-binding transcriptional regulator NtrC"/>
    <property type="match status" value="1"/>
</dbReference>
<dbReference type="InterPro" id="IPR016032">
    <property type="entry name" value="Sig_transdc_resp-reg_C-effctor"/>
</dbReference>
<keyword evidence="4" id="KW-0238">DNA-binding</keyword>
<proteinExistence type="predicted"/>
<accession>A0A1P8WER3</accession>
<keyword evidence="1 6" id="KW-0597">Phosphoprotein</keyword>
<evidence type="ECO:0000256" key="3">
    <source>
        <dbReference type="ARBA" id="ARBA00023015"/>
    </source>
</evidence>
<dbReference type="CDD" id="cd06170">
    <property type="entry name" value="LuxR_C_like"/>
    <property type="match status" value="1"/>
</dbReference>
<dbReference type="EMBL" id="CP017641">
    <property type="protein sequence ID" value="APZ92554.1"/>
    <property type="molecule type" value="Genomic_DNA"/>
</dbReference>
<organism evidence="10 11">
    <name type="scientific">Fuerstiella marisgermanici</name>
    <dbReference type="NCBI Taxonomy" id="1891926"/>
    <lineage>
        <taxon>Bacteria</taxon>
        <taxon>Pseudomonadati</taxon>
        <taxon>Planctomycetota</taxon>
        <taxon>Planctomycetia</taxon>
        <taxon>Planctomycetales</taxon>
        <taxon>Planctomycetaceae</taxon>
        <taxon>Fuerstiella</taxon>
    </lineage>
</organism>
<dbReference type="Pfam" id="PF00072">
    <property type="entry name" value="Response_reg"/>
    <property type="match status" value="1"/>
</dbReference>
<dbReference type="PANTHER" id="PTHR44688">
    <property type="entry name" value="DNA-BINDING TRANSCRIPTIONAL ACTIVATOR DEVR_DOSR"/>
    <property type="match status" value="1"/>
</dbReference>
<dbReference type="SMART" id="SM00448">
    <property type="entry name" value="REC"/>
    <property type="match status" value="1"/>
</dbReference>
<dbReference type="SUPFAM" id="SSF52172">
    <property type="entry name" value="CheY-like"/>
    <property type="match status" value="1"/>
</dbReference>
<evidence type="ECO:0000256" key="2">
    <source>
        <dbReference type="ARBA" id="ARBA00023012"/>
    </source>
</evidence>
<gene>
    <name evidence="10" type="primary">fixJ_1</name>
    <name evidence="10" type="ORF">Fuma_02165</name>
</gene>
<sequence>MLPKKGRITRRKPKKAPPPTEFESPRKRRDFTVFLVEDDQGIRASLKEALEEEKLQVNDYMTAMEFYRDYREVVPGVLVLDIRLPGMSGIELQEKLAEEEFPLPVVMISGHADVPMAVRAMKNGAFDFLCKPVKVDDLVAAVGRAYDHYYDVDVDMDDELDATEDSLNRLTGREREVLDHVVDGLSSREIAEELTVSTKTVEAHRARINDKMRADNVAHLIRMCFNFNAAEEV</sequence>
<reference evidence="10 11" key="1">
    <citation type="journal article" date="2016" name="Front. Microbiol.">
        <title>Fuerstia marisgermanicae gen. nov., sp. nov., an Unusual Member of the Phylum Planctomycetes from the German Wadden Sea.</title>
        <authorList>
            <person name="Kohn T."/>
            <person name="Heuer A."/>
            <person name="Jogler M."/>
            <person name="Vollmers J."/>
            <person name="Boedeker C."/>
            <person name="Bunk B."/>
            <person name="Rast P."/>
            <person name="Borchert D."/>
            <person name="Glockner I."/>
            <person name="Freese H.M."/>
            <person name="Klenk H.P."/>
            <person name="Overmann J."/>
            <person name="Kaster A.K."/>
            <person name="Rohde M."/>
            <person name="Wiegand S."/>
            <person name="Jogler C."/>
        </authorList>
    </citation>
    <scope>NUCLEOTIDE SEQUENCE [LARGE SCALE GENOMIC DNA]</scope>
    <source>
        <strain evidence="10 11">NH11</strain>
    </source>
</reference>
<evidence type="ECO:0000256" key="6">
    <source>
        <dbReference type="PROSITE-ProRule" id="PRU00169"/>
    </source>
</evidence>
<dbReference type="SMART" id="SM00421">
    <property type="entry name" value="HTH_LUXR"/>
    <property type="match status" value="1"/>
</dbReference>
<dbReference type="GO" id="GO:0006355">
    <property type="term" value="P:regulation of DNA-templated transcription"/>
    <property type="evidence" value="ECO:0007669"/>
    <property type="project" value="InterPro"/>
</dbReference>